<dbReference type="EMBL" id="JBHPON010000002">
    <property type="protein sequence ID" value="MFC6035968.1"/>
    <property type="molecule type" value="Genomic_DNA"/>
</dbReference>
<sequence>MSRKRNGMREINRARRRGLRPHLALAGLAAGLAVTTVSADTLAQPKDNALERQAASYIQFREDVAAIEAMPFNNAEVTREAHRRLAAHDSESLSAGWVAYAALVAADQPGFVEAVEKEIKKKANKRKGELGGADGLLSHLAQDPSYLRQLPGANDAVKAVLAMTVQDGARIAELGEAFKSQAYAMQKTSWGKQKIGSSQSRLDEAAVYGRKRGAPAAPVLARAENNGVVAPSLASAREEWAADWGAGADEGKMTEKNAQVVIDRILNLAARYSTDKLNPKIVEVYAQNTKSERCLSMAKLTLDQCIAATRTPYEEAFCLGEHGLKDVATCTGWVAGADSAS</sequence>
<feature type="chain" id="PRO_5045338767" evidence="1">
    <location>
        <begin position="40"/>
        <end position="341"/>
    </location>
</feature>
<evidence type="ECO:0000313" key="2">
    <source>
        <dbReference type="EMBL" id="MFC6035968.1"/>
    </source>
</evidence>
<organism evidence="2 3">
    <name type="scientific">Hyphococcus aureus</name>
    <dbReference type="NCBI Taxonomy" id="2666033"/>
    <lineage>
        <taxon>Bacteria</taxon>
        <taxon>Pseudomonadati</taxon>
        <taxon>Pseudomonadota</taxon>
        <taxon>Alphaproteobacteria</taxon>
        <taxon>Parvularculales</taxon>
        <taxon>Parvularculaceae</taxon>
        <taxon>Hyphococcus</taxon>
    </lineage>
</organism>
<accession>A0ABW1KV25</accession>
<keyword evidence="1" id="KW-0732">Signal</keyword>
<comment type="caution">
    <text evidence="2">The sequence shown here is derived from an EMBL/GenBank/DDBJ whole genome shotgun (WGS) entry which is preliminary data.</text>
</comment>
<protein>
    <submittedName>
        <fullName evidence="2">Uncharacterized protein</fullName>
    </submittedName>
</protein>
<keyword evidence="3" id="KW-1185">Reference proteome</keyword>
<evidence type="ECO:0000256" key="1">
    <source>
        <dbReference type="SAM" id="SignalP"/>
    </source>
</evidence>
<name>A0ABW1KV25_9PROT</name>
<reference evidence="2 3" key="1">
    <citation type="submission" date="2024-09" db="EMBL/GenBank/DDBJ databases">
        <authorList>
            <person name="Zhang Z.-H."/>
        </authorList>
    </citation>
    <scope>NUCLEOTIDE SEQUENCE [LARGE SCALE GENOMIC DNA]</scope>
    <source>
        <strain evidence="2 3">HHTR114</strain>
    </source>
</reference>
<proteinExistence type="predicted"/>
<feature type="signal peptide" evidence="1">
    <location>
        <begin position="1"/>
        <end position="39"/>
    </location>
</feature>
<dbReference type="Proteomes" id="UP001596116">
    <property type="component" value="Unassembled WGS sequence"/>
</dbReference>
<gene>
    <name evidence="2" type="ORF">ACFMB1_10465</name>
</gene>
<evidence type="ECO:0000313" key="3">
    <source>
        <dbReference type="Proteomes" id="UP001596116"/>
    </source>
</evidence>
<dbReference type="RefSeq" id="WP_379882812.1">
    <property type="nucleotide sequence ID" value="NZ_JBHPON010000002.1"/>
</dbReference>